<evidence type="ECO:0000256" key="1">
    <source>
        <dbReference type="SAM" id="MobiDB-lite"/>
    </source>
</evidence>
<feature type="region of interest" description="Disordered" evidence="1">
    <location>
        <begin position="707"/>
        <end position="761"/>
    </location>
</feature>
<reference evidence="2 3" key="1">
    <citation type="submission" date="2019-06" db="EMBL/GenBank/DDBJ databases">
        <title>Comparative genomics and metabolomics analyses of clavulanic acid producing Streptomyces species provides insight into specialized metabolism and evolution of beta-lactam biosynthetic gene clusters.</title>
        <authorList>
            <person name="Moore M.A."/>
            <person name="Cruz-Morales P."/>
            <person name="Barona Gomez F."/>
            <person name="Kapil T."/>
        </authorList>
    </citation>
    <scope>NUCLEOTIDE SEQUENCE [LARGE SCALE GENOMIC DNA]</scope>
    <source>
        <strain evidence="2 3">T-272</strain>
    </source>
</reference>
<protein>
    <submittedName>
        <fullName evidence="2">Uncharacterized protein</fullName>
    </submittedName>
</protein>
<feature type="compositionally biased region" description="Polar residues" evidence="1">
    <location>
        <begin position="713"/>
        <end position="730"/>
    </location>
</feature>
<sequence>MVTSAELDRDTATVQAANTLQDIYTGDLEIEVWGAEALGRKLRDAPFLVAAVFGAPWAEAWCGFTPKSADVTAPLPLGLVEGPLAVLHLEAMEADAARMEDSAPAQSAHLYETMARHLADSNFPGHAEQMRRRQASAARAAGDAQASFSILADLAVKKIHSGSTDSRFPDRDFGDLAVEIGGAAQAKYAVLSSIADWYGRGTQLSDTIPALEELVEAREPDAGLLCCLVLEQAVVDNLYDHAPPHSVVADVDDETPALLTRLRELAGIVEVSDVVVRARLACAAADASLHANASTEDVESAYGSLLSAAAAGRYRHARGMVLARGAYAFTVRGAPERAENLWRQSVLASSEDTYYGDARYALRAAQRSDWDRGLLELNGLHLITSALPSRKRLLAGTHDAALSAYNGAHDGNTAEAFGSTRRFLWEARLSGGWQEELLALELFGDLLTRAGHLEEAVQTYLGAGNSKKAVQVARKLTAEVDVRRWATSPVRRQQAAAVSVIAEQQPIISSDDLADTVRLLLDIARDLWSAPRSAPEPEISAVKALAEFGIRLPESCIDGILVLAQPALTTRTWASDDLASLLLNAHCAVEGRRDDLTDAIASMLRISEPYRGPWSILQHLPEPSREPLRATVRALADEGREEAARVLAAWKDSTPCVQWAARRACAVQLRKPVGHARTVTSVGVHEEETVTLLLALLSTDHLAPVSPYELASDQPTPSKTVATRGSSRPTQEPEDAKSCMGHGEQLPKNASIPPGNAEQVAAGPPADLAVAIAQQFTTMIEDHHDSGGSRLQKVAALGRLIEGTKLPVPVTRNLTHRLAALHHTPRPGPRDTRKASSGSLTAGPLPAAALRASARAFAASRNPDDPVSASEEYYARAAIAASVALLRANEPNDRVRGAGTISDIATAAPQFTPHAQSLTLHTCEHVRTIGVQHLQTTDPLLTALATDPAPCVRASVAEHGLALPAEIRSALASDSHAGVRRTLIAAVHQGQSQR</sequence>
<dbReference type="EMBL" id="VDEQ01000008">
    <property type="protein sequence ID" value="MQS34236.1"/>
    <property type="molecule type" value="Genomic_DNA"/>
</dbReference>
<gene>
    <name evidence="2" type="ORF">FFZ77_00935</name>
</gene>
<comment type="caution">
    <text evidence="2">The sequence shown here is derived from an EMBL/GenBank/DDBJ whole genome shotgun (WGS) entry which is preliminary data.</text>
</comment>
<organism evidence="2 3">
    <name type="scientific">Streptomyces katsurahamanus</name>
    <dbReference type="NCBI Taxonomy" id="2577098"/>
    <lineage>
        <taxon>Bacteria</taxon>
        <taxon>Bacillati</taxon>
        <taxon>Actinomycetota</taxon>
        <taxon>Actinomycetes</taxon>
        <taxon>Kitasatosporales</taxon>
        <taxon>Streptomycetaceae</taxon>
        <taxon>Streptomyces</taxon>
    </lineage>
</organism>
<accession>A0ABW9NLQ3</accession>
<evidence type="ECO:0000313" key="2">
    <source>
        <dbReference type="EMBL" id="MQS34236.1"/>
    </source>
</evidence>
<dbReference type="InterPro" id="IPR016024">
    <property type="entry name" value="ARM-type_fold"/>
</dbReference>
<keyword evidence="3" id="KW-1185">Reference proteome</keyword>
<dbReference type="SUPFAM" id="SSF48371">
    <property type="entry name" value="ARM repeat"/>
    <property type="match status" value="1"/>
</dbReference>
<feature type="region of interest" description="Disordered" evidence="1">
    <location>
        <begin position="820"/>
        <end position="843"/>
    </location>
</feature>
<dbReference type="Proteomes" id="UP000460558">
    <property type="component" value="Unassembled WGS sequence"/>
</dbReference>
<evidence type="ECO:0000313" key="3">
    <source>
        <dbReference type="Proteomes" id="UP000460558"/>
    </source>
</evidence>
<dbReference type="RefSeq" id="WP_153480257.1">
    <property type="nucleotide sequence ID" value="NZ_VDEQ01000008.1"/>
</dbReference>
<name>A0ABW9NLQ3_9ACTN</name>
<proteinExistence type="predicted"/>